<evidence type="ECO:0000313" key="3">
    <source>
        <dbReference type="Proteomes" id="UP000053958"/>
    </source>
</evidence>
<name>A0A0F4YR93_RASE3</name>
<accession>A0A0F4YR93</accession>
<reference evidence="2 3" key="1">
    <citation type="submission" date="2015-04" db="EMBL/GenBank/DDBJ databases">
        <authorList>
            <person name="Heijne W.H."/>
            <person name="Fedorova N.D."/>
            <person name="Nierman W.C."/>
            <person name="Vollebregt A.W."/>
            <person name="Zhao Z."/>
            <person name="Wu L."/>
            <person name="Kumar M."/>
            <person name="Stam H."/>
            <person name="van den Berg M.A."/>
            <person name="Pel H.J."/>
        </authorList>
    </citation>
    <scope>NUCLEOTIDE SEQUENCE [LARGE SCALE GENOMIC DNA]</scope>
    <source>
        <strain evidence="2 3">CBS 393.64</strain>
    </source>
</reference>
<keyword evidence="3" id="KW-1185">Reference proteome</keyword>
<dbReference type="EMBL" id="LASV01000286">
    <property type="protein sequence ID" value="KKA20128.1"/>
    <property type="molecule type" value="Genomic_DNA"/>
</dbReference>
<sequence>YDSSVSESSLPMARCHTAPRQRGVIPRHHSARMRGSVTARSQSGNTCSSHMRWSVSRVLSFSHWAEAALAALRFSASRLVTHSIHPIRQWTNPLPVLGPSSFYTL</sequence>
<protein>
    <submittedName>
        <fullName evidence="2">Uncharacterized protein</fullName>
    </submittedName>
</protein>
<dbReference type="Proteomes" id="UP000053958">
    <property type="component" value="Unassembled WGS sequence"/>
</dbReference>
<gene>
    <name evidence="2" type="ORF">T310_5867</name>
</gene>
<dbReference type="AlphaFoldDB" id="A0A0F4YR93"/>
<organism evidence="2 3">
    <name type="scientific">Rasamsonia emersonii (strain ATCC 16479 / CBS 393.64 / IMI 116815)</name>
    <dbReference type="NCBI Taxonomy" id="1408163"/>
    <lineage>
        <taxon>Eukaryota</taxon>
        <taxon>Fungi</taxon>
        <taxon>Dikarya</taxon>
        <taxon>Ascomycota</taxon>
        <taxon>Pezizomycotina</taxon>
        <taxon>Eurotiomycetes</taxon>
        <taxon>Eurotiomycetidae</taxon>
        <taxon>Eurotiales</taxon>
        <taxon>Trichocomaceae</taxon>
        <taxon>Rasamsonia</taxon>
    </lineage>
</organism>
<feature type="region of interest" description="Disordered" evidence="1">
    <location>
        <begin position="1"/>
        <end position="48"/>
    </location>
</feature>
<evidence type="ECO:0000256" key="1">
    <source>
        <dbReference type="SAM" id="MobiDB-lite"/>
    </source>
</evidence>
<proteinExistence type="predicted"/>
<evidence type="ECO:0000313" key="2">
    <source>
        <dbReference type="EMBL" id="KKA20128.1"/>
    </source>
</evidence>
<comment type="caution">
    <text evidence="2">The sequence shown here is derived from an EMBL/GenBank/DDBJ whole genome shotgun (WGS) entry which is preliminary data.</text>
</comment>
<feature type="compositionally biased region" description="Polar residues" evidence="1">
    <location>
        <begin position="38"/>
        <end position="48"/>
    </location>
</feature>
<dbReference type="GeneID" id="25318195"/>
<dbReference type="RefSeq" id="XP_013326740.1">
    <property type="nucleotide sequence ID" value="XM_013471286.1"/>
</dbReference>
<feature type="non-terminal residue" evidence="2">
    <location>
        <position position="1"/>
    </location>
</feature>